<keyword evidence="1" id="KW-0812">Transmembrane</keyword>
<evidence type="ECO:0000256" key="1">
    <source>
        <dbReference type="SAM" id="Phobius"/>
    </source>
</evidence>
<feature type="transmembrane region" description="Helical" evidence="1">
    <location>
        <begin position="6"/>
        <end position="28"/>
    </location>
</feature>
<dbReference type="InterPro" id="IPR046675">
    <property type="entry name" value="DUF6545"/>
</dbReference>
<feature type="transmembrane region" description="Helical" evidence="1">
    <location>
        <begin position="40"/>
        <end position="64"/>
    </location>
</feature>
<feature type="transmembrane region" description="Helical" evidence="1">
    <location>
        <begin position="148"/>
        <end position="165"/>
    </location>
</feature>
<sequence length="391" mass="42069">MAVTHTWLDVAHEVVSLTVLGGAVCLLARRPYDARRWSAVGLIGGWALAYPLSLAASTGTSFLGADALTARYAEHVLMLLAAFSLVCFFQFAAAEVDRARRRVAREAAVVVVALAVLTVACLTIPEALRIPAATVAVDPADGPVGEPAVAAFYMAANGYLLYVALATGRWTRRYAKGAEPRLRRGLRVASGGLAAVATADAVLVLTDLSRLAGSPAPAPVVAASAFLFLTGLVVFFAGMAHPSLAGSVPLARVWLRHHRDHRRLRPLWTILNERFPQDALNRTPVGPWRDVLRLRGVHRHYYRRVIECRDGLVRISPYLASLATERDLAEPEPLARRLADALRDHAAGKTVPPQAIPVAVPGEGGLRADTDRLVELADAVRRTTACRYVAS</sequence>
<organism evidence="3 4">
    <name type="scientific">Actinophytocola xinjiangensis</name>
    <dbReference type="NCBI Taxonomy" id="485602"/>
    <lineage>
        <taxon>Bacteria</taxon>
        <taxon>Bacillati</taxon>
        <taxon>Actinomycetota</taxon>
        <taxon>Actinomycetes</taxon>
        <taxon>Pseudonocardiales</taxon>
        <taxon>Pseudonocardiaceae</taxon>
    </lineage>
</organism>
<dbReference type="EMBL" id="MSIF01000001">
    <property type="protein sequence ID" value="OLF14510.1"/>
    <property type="molecule type" value="Genomic_DNA"/>
</dbReference>
<comment type="caution">
    <text evidence="3">The sequence shown here is derived from an EMBL/GenBank/DDBJ whole genome shotgun (WGS) entry which is preliminary data.</text>
</comment>
<dbReference type="NCBIfam" id="NF042915">
    <property type="entry name" value="MAB_1171c_fam"/>
    <property type="match status" value="1"/>
</dbReference>
<name>A0A7Z0WSH7_9PSEU</name>
<feature type="domain" description="DUF6545" evidence="2">
    <location>
        <begin position="254"/>
        <end position="381"/>
    </location>
</feature>
<evidence type="ECO:0000313" key="3">
    <source>
        <dbReference type="EMBL" id="OLF14510.1"/>
    </source>
</evidence>
<keyword evidence="1" id="KW-1133">Transmembrane helix</keyword>
<dbReference type="Pfam" id="PF20182">
    <property type="entry name" value="DUF6545"/>
    <property type="match status" value="1"/>
</dbReference>
<reference evidence="3 4" key="1">
    <citation type="submission" date="2016-12" db="EMBL/GenBank/DDBJ databases">
        <title>The draft genome sequence of Actinophytocola xinjiangensis.</title>
        <authorList>
            <person name="Wang W."/>
            <person name="Yuan L."/>
        </authorList>
    </citation>
    <scope>NUCLEOTIDE SEQUENCE [LARGE SCALE GENOMIC DNA]</scope>
    <source>
        <strain evidence="3 4">CGMCC 4.4663</strain>
    </source>
</reference>
<gene>
    <name evidence="3" type="ORF">BLA60_02205</name>
</gene>
<feature type="transmembrane region" description="Helical" evidence="1">
    <location>
        <begin position="76"/>
        <end position="96"/>
    </location>
</feature>
<dbReference type="InterPro" id="IPR050039">
    <property type="entry name" value="MAB_1171c-like"/>
</dbReference>
<feature type="transmembrane region" description="Helical" evidence="1">
    <location>
        <begin position="225"/>
        <end position="255"/>
    </location>
</feature>
<evidence type="ECO:0000259" key="2">
    <source>
        <dbReference type="Pfam" id="PF20182"/>
    </source>
</evidence>
<dbReference type="Proteomes" id="UP000185696">
    <property type="component" value="Unassembled WGS sequence"/>
</dbReference>
<feature type="transmembrane region" description="Helical" evidence="1">
    <location>
        <begin position="108"/>
        <end position="128"/>
    </location>
</feature>
<proteinExistence type="predicted"/>
<keyword evidence="1" id="KW-0472">Membrane</keyword>
<evidence type="ECO:0000313" key="4">
    <source>
        <dbReference type="Proteomes" id="UP000185696"/>
    </source>
</evidence>
<feature type="transmembrane region" description="Helical" evidence="1">
    <location>
        <begin position="186"/>
        <end position="205"/>
    </location>
</feature>
<dbReference type="AlphaFoldDB" id="A0A7Z0WSH7"/>
<accession>A0A7Z0WSH7</accession>
<keyword evidence="4" id="KW-1185">Reference proteome</keyword>
<protein>
    <recommendedName>
        <fullName evidence="2">DUF6545 domain-containing protein</fullName>
    </recommendedName>
</protein>